<organism evidence="4 5">
    <name type="scientific">Hypsibius exemplaris</name>
    <name type="common">Freshwater tardigrade</name>
    <dbReference type="NCBI Taxonomy" id="2072580"/>
    <lineage>
        <taxon>Eukaryota</taxon>
        <taxon>Metazoa</taxon>
        <taxon>Ecdysozoa</taxon>
        <taxon>Tardigrada</taxon>
        <taxon>Eutardigrada</taxon>
        <taxon>Parachela</taxon>
        <taxon>Hypsibioidea</taxon>
        <taxon>Hypsibiidae</taxon>
        <taxon>Hypsibius</taxon>
    </lineage>
</organism>
<evidence type="ECO:0000259" key="3">
    <source>
        <dbReference type="Pfam" id="PF24357"/>
    </source>
</evidence>
<keyword evidence="2" id="KW-0472">Membrane</keyword>
<feature type="transmembrane region" description="Helical" evidence="2">
    <location>
        <begin position="188"/>
        <end position="207"/>
    </location>
</feature>
<evidence type="ECO:0000313" key="5">
    <source>
        <dbReference type="Proteomes" id="UP000192578"/>
    </source>
</evidence>
<protein>
    <submittedName>
        <fullName evidence="4">Multidrug resistance-associated protein 1</fullName>
    </submittedName>
</protein>
<dbReference type="Proteomes" id="UP000192578">
    <property type="component" value="Unassembled WGS sequence"/>
</dbReference>
<keyword evidence="5" id="KW-1185">Reference proteome</keyword>
<feature type="transmembrane region" description="Helical" evidence="2">
    <location>
        <begin position="86"/>
        <end position="108"/>
    </location>
</feature>
<gene>
    <name evidence="4" type="ORF">BV898_16845</name>
</gene>
<feature type="transmembrane region" description="Helical" evidence="2">
    <location>
        <begin position="150"/>
        <end position="168"/>
    </location>
</feature>
<feature type="domain" description="ABC transporter TMD0" evidence="3">
    <location>
        <begin position="36"/>
        <end position="173"/>
    </location>
</feature>
<evidence type="ECO:0000256" key="2">
    <source>
        <dbReference type="SAM" id="Phobius"/>
    </source>
</evidence>
<evidence type="ECO:0000256" key="1">
    <source>
        <dbReference type="ARBA" id="ARBA00004141"/>
    </source>
</evidence>
<comment type="caution">
    <text evidence="4">The sequence shown here is derived from an EMBL/GenBank/DDBJ whole genome shotgun (WGS) entry which is preliminary data.</text>
</comment>
<dbReference type="InterPro" id="IPR056227">
    <property type="entry name" value="TMD0_ABC"/>
</dbReference>
<feature type="transmembrane region" description="Helical" evidence="2">
    <location>
        <begin position="48"/>
        <end position="65"/>
    </location>
</feature>
<accession>A0A9X6NMN1</accession>
<evidence type="ECO:0000313" key="4">
    <source>
        <dbReference type="EMBL" id="OWA52389.1"/>
    </source>
</evidence>
<dbReference type="Pfam" id="PF24357">
    <property type="entry name" value="TMD0_ABC"/>
    <property type="match status" value="1"/>
</dbReference>
<dbReference type="GO" id="GO:0016020">
    <property type="term" value="C:membrane"/>
    <property type="evidence" value="ECO:0007669"/>
    <property type="project" value="UniProtKB-SubCell"/>
</dbReference>
<proteinExistence type="predicted"/>
<sequence length="236" mass="27073">MATNASTLPLRWTYNPFSAGFCNDPLWDSAVTWDTTNPNFTECFQKTALSWIPCGFLWLALPLLLRRGLQTGPTIRRWTYLSTSKIILSGILALLCLMEFFHLTHIWRTAGLAGIPDVDIVDPLVKAGTFFLSMWYVYVYRRRARPSSAILFVFWLAMLIAGIVRYRTLIERATVYGISDPLKFGTQMVYLPVVLSQFLLSCFAETFPEVSTNTRKPCPEQLSSVPSRLTFWWFTR</sequence>
<comment type="subcellular location">
    <subcellularLocation>
        <location evidence="1">Membrane</location>
        <topology evidence="1">Multi-pass membrane protein</topology>
    </subcellularLocation>
</comment>
<dbReference type="OrthoDB" id="6500128at2759"/>
<keyword evidence="2" id="KW-0812">Transmembrane</keyword>
<feature type="transmembrane region" description="Helical" evidence="2">
    <location>
        <begin position="120"/>
        <end position="138"/>
    </location>
</feature>
<dbReference type="AlphaFoldDB" id="A0A9X6NMN1"/>
<dbReference type="EMBL" id="MTYJ01000266">
    <property type="protein sequence ID" value="OWA52389.1"/>
    <property type="molecule type" value="Genomic_DNA"/>
</dbReference>
<reference evidence="5" key="1">
    <citation type="submission" date="2017-01" db="EMBL/GenBank/DDBJ databases">
        <title>Comparative genomics of anhydrobiosis in the tardigrade Hypsibius dujardini.</title>
        <authorList>
            <person name="Yoshida Y."/>
            <person name="Koutsovoulos G."/>
            <person name="Laetsch D."/>
            <person name="Stevens L."/>
            <person name="Kumar S."/>
            <person name="Horikawa D."/>
            <person name="Ishino K."/>
            <person name="Komine S."/>
            <person name="Tomita M."/>
            <person name="Blaxter M."/>
            <person name="Arakawa K."/>
        </authorList>
    </citation>
    <scope>NUCLEOTIDE SEQUENCE [LARGE SCALE GENOMIC DNA]</scope>
    <source>
        <strain evidence="5">Z151</strain>
    </source>
</reference>
<name>A0A9X6NMN1_HYPEX</name>
<keyword evidence="2" id="KW-1133">Transmembrane helix</keyword>